<keyword evidence="2" id="KW-1185">Reference proteome</keyword>
<evidence type="ECO:0000313" key="1">
    <source>
        <dbReference type="EMBL" id="GLI63787.1"/>
    </source>
</evidence>
<name>A0ABQ5S375_9CHLO</name>
<dbReference type="Proteomes" id="UP001165090">
    <property type="component" value="Unassembled WGS sequence"/>
</dbReference>
<accession>A0ABQ5S375</accession>
<protein>
    <submittedName>
        <fullName evidence="1">Uncharacterized protein</fullName>
    </submittedName>
</protein>
<evidence type="ECO:0000313" key="2">
    <source>
        <dbReference type="Proteomes" id="UP001165090"/>
    </source>
</evidence>
<proteinExistence type="predicted"/>
<dbReference type="EMBL" id="BSDZ01000016">
    <property type="protein sequence ID" value="GLI63787.1"/>
    <property type="molecule type" value="Genomic_DNA"/>
</dbReference>
<gene>
    <name evidence="1" type="ORF">VaNZ11_006868</name>
</gene>
<comment type="caution">
    <text evidence="1">The sequence shown here is derived from an EMBL/GenBank/DDBJ whole genome shotgun (WGS) entry which is preliminary data.</text>
</comment>
<reference evidence="1 2" key="1">
    <citation type="journal article" date="2023" name="IScience">
        <title>Expanded male sex-determining region conserved during the evolution of homothallism in the green alga Volvox.</title>
        <authorList>
            <person name="Yamamoto K."/>
            <person name="Matsuzaki R."/>
            <person name="Mahakham W."/>
            <person name="Heman W."/>
            <person name="Sekimoto H."/>
            <person name="Kawachi M."/>
            <person name="Minakuchi Y."/>
            <person name="Toyoda A."/>
            <person name="Nozaki H."/>
        </authorList>
    </citation>
    <scope>NUCLEOTIDE SEQUENCE [LARGE SCALE GENOMIC DNA]</scope>
    <source>
        <strain evidence="1 2">NIES-4468</strain>
    </source>
</reference>
<sequence>PIVGSDVFIATSSQPITCQSKILAFLLLMYDVRWHPYWVFHCTMHHMTTIWRCGGAVSMSAGTAATSSCRILINATVAAQWFDDLEHAVMNGAAPLPPPPPFHVSSADSAAAAISVSSA</sequence>
<organism evidence="1 2">
    <name type="scientific">Volvox africanus</name>
    <dbReference type="NCBI Taxonomy" id="51714"/>
    <lineage>
        <taxon>Eukaryota</taxon>
        <taxon>Viridiplantae</taxon>
        <taxon>Chlorophyta</taxon>
        <taxon>core chlorophytes</taxon>
        <taxon>Chlorophyceae</taxon>
        <taxon>CS clade</taxon>
        <taxon>Chlamydomonadales</taxon>
        <taxon>Volvocaceae</taxon>
        <taxon>Volvox</taxon>
    </lineage>
</organism>
<feature type="non-terminal residue" evidence="1">
    <location>
        <position position="1"/>
    </location>
</feature>